<dbReference type="SUPFAM" id="SSF50998">
    <property type="entry name" value="Quinoprotein alcohol dehydrogenase-like"/>
    <property type="match status" value="1"/>
</dbReference>
<keyword evidence="2 4" id="KW-0479">Metal-binding</keyword>
<protein>
    <submittedName>
        <fullName evidence="8">C-type cytochrome</fullName>
    </submittedName>
</protein>
<gene>
    <name evidence="8" type="ORF">MTR65_01355</name>
</gene>
<evidence type="ECO:0000313" key="9">
    <source>
        <dbReference type="Proteomes" id="UP001162802"/>
    </source>
</evidence>
<keyword evidence="1 4" id="KW-0349">Heme</keyword>
<dbReference type="RefSeq" id="WP_243796517.1">
    <property type="nucleotide sequence ID" value="NZ_JALHAT010000002.1"/>
</dbReference>
<feature type="region of interest" description="Disordered" evidence="5">
    <location>
        <begin position="396"/>
        <end position="422"/>
    </location>
</feature>
<evidence type="ECO:0000256" key="6">
    <source>
        <dbReference type="SAM" id="SignalP"/>
    </source>
</evidence>
<organism evidence="8 9">
    <name type="scientific">Novosphingobium mangrovi</name>
    <name type="common">ex Hu et al. 2023</name>
    <dbReference type="NCBI Taxonomy" id="2930094"/>
    <lineage>
        <taxon>Bacteria</taxon>
        <taxon>Pseudomonadati</taxon>
        <taxon>Pseudomonadota</taxon>
        <taxon>Alphaproteobacteria</taxon>
        <taxon>Sphingomonadales</taxon>
        <taxon>Sphingomonadaceae</taxon>
        <taxon>Novosphingobium</taxon>
    </lineage>
</organism>
<dbReference type="SUPFAM" id="SSF46626">
    <property type="entry name" value="Cytochrome c"/>
    <property type="match status" value="1"/>
</dbReference>
<name>A0ABT0A7Z5_9SPHN</name>
<keyword evidence="9" id="KW-1185">Reference proteome</keyword>
<dbReference type="Gene3D" id="1.10.760.10">
    <property type="entry name" value="Cytochrome c-like domain"/>
    <property type="match status" value="1"/>
</dbReference>
<dbReference type="EMBL" id="JALHAT010000002">
    <property type="protein sequence ID" value="MCJ1959326.1"/>
    <property type="molecule type" value="Genomic_DNA"/>
</dbReference>
<dbReference type="InterPro" id="IPR015943">
    <property type="entry name" value="WD40/YVTN_repeat-like_dom_sf"/>
</dbReference>
<keyword evidence="6" id="KW-0732">Signal</keyword>
<evidence type="ECO:0000313" key="8">
    <source>
        <dbReference type="EMBL" id="MCJ1959326.1"/>
    </source>
</evidence>
<dbReference type="PROSITE" id="PS51257">
    <property type="entry name" value="PROKAR_LIPOPROTEIN"/>
    <property type="match status" value="1"/>
</dbReference>
<evidence type="ECO:0000256" key="5">
    <source>
        <dbReference type="SAM" id="MobiDB-lite"/>
    </source>
</evidence>
<evidence type="ECO:0000256" key="2">
    <source>
        <dbReference type="ARBA" id="ARBA00022723"/>
    </source>
</evidence>
<dbReference type="PROSITE" id="PS51007">
    <property type="entry name" value="CYTC"/>
    <property type="match status" value="1"/>
</dbReference>
<feature type="domain" description="Cytochrome c" evidence="7">
    <location>
        <begin position="616"/>
        <end position="686"/>
    </location>
</feature>
<feature type="signal peptide" evidence="6">
    <location>
        <begin position="1"/>
        <end position="19"/>
    </location>
</feature>
<dbReference type="Pfam" id="PF13442">
    <property type="entry name" value="Cytochrome_CBB3"/>
    <property type="match status" value="1"/>
</dbReference>
<proteinExistence type="predicted"/>
<dbReference type="Gene3D" id="2.130.10.10">
    <property type="entry name" value="YVTN repeat-like/Quinoprotein amine dehydrogenase"/>
    <property type="match status" value="1"/>
</dbReference>
<reference evidence="8" key="1">
    <citation type="submission" date="2022-03" db="EMBL/GenBank/DDBJ databases">
        <title>Identification of a novel bacterium isolated from mangrove sediments.</title>
        <authorList>
            <person name="Pan X."/>
        </authorList>
    </citation>
    <scope>NUCLEOTIDE SEQUENCE</scope>
    <source>
        <strain evidence="8">B2637</strain>
    </source>
</reference>
<evidence type="ECO:0000256" key="3">
    <source>
        <dbReference type="ARBA" id="ARBA00023004"/>
    </source>
</evidence>
<evidence type="ECO:0000259" key="7">
    <source>
        <dbReference type="PROSITE" id="PS51007"/>
    </source>
</evidence>
<sequence length="689" mass="72563">MSKAMLGAGFLALACVAMANAGAQKAPSGAAEKLTYHVSPGREGWTDREPALDPQSVTASDFGQIWQSPKLDGFGEKPARLFASPLYIGDLDFTEGAFAGKRLALAYAVSSTGYAYAIHAGDQAGAEAGAILWKRRLTPSPCQDGQMGNLATPVIDREAGRLYVTSCRGDWVWDIHALDLRTGEELPGWPLEVSARTVTADVNRNGTSHFVEGQIYFQRGALALSGDGDKLYVAFGPDMQGFLVSVDTAREGGGRAQPAISSAFSSMPSETMEQGGMWGASGPAIDPEGRIYIASGASVLNALNQGGIAGVYPEVEHAWGQSILQFRDTADKGLVLAGTFSPFNYCQTAASDIDIASSGAVAFDLEPGRATSHRLLGLGAAKQGLAFLLDRDHMPGGTTRRPACSEDPASDPSLLAPEDQPAFGSRGPTLIFGPYSDSIGMGNSAKSRSVLAHFRSAQGAHYLYYAGSAKEGEDFGTNVPPSLVRARVVAEAGKAPFLRVDAREMTVTLQNPGAPVVSSHEGKGGVVWVLDTNVPRSVDIYQPDAPGARLHAFDEATLSPLWNSGNALYTSGKYNEPAVVDGMVIVGTDRLQAFGRRTATTPRFADAPVREVKAGSDASVGKAVYGARCASCHSAASSGAPSVKTLATYPLERIVTAMTTGKMQEMASGLSRDHIRAVAEHVRRQGQER</sequence>
<dbReference type="InterPro" id="IPR011047">
    <property type="entry name" value="Quinoprotein_ADH-like_sf"/>
</dbReference>
<evidence type="ECO:0000256" key="1">
    <source>
        <dbReference type="ARBA" id="ARBA00022617"/>
    </source>
</evidence>
<accession>A0ABT0A7Z5</accession>
<dbReference type="InterPro" id="IPR036909">
    <property type="entry name" value="Cyt_c-like_dom_sf"/>
</dbReference>
<dbReference type="InterPro" id="IPR009056">
    <property type="entry name" value="Cyt_c-like_dom"/>
</dbReference>
<comment type="caution">
    <text evidence="8">The sequence shown here is derived from an EMBL/GenBank/DDBJ whole genome shotgun (WGS) entry which is preliminary data.</text>
</comment>
<feature type="chain" id="PRO_5045091085" evidence="6">
    <location>
        <begin position="20"/>
        <end position="689"/>
    </location>
</feature>
<evidence type="ECO:0000256" key="4">
    <source>
        <dbReference type="PROSITE-ProRule" id="PRU00433"/>
    </source>
</evidence>
<dbReference type="Proteomes" id="UP001162802">
    <property type="component" value="Unassembled WGS sequence"/>
</dbReference>
<keyword evidence="3 4" id="KW-0408">Iron</keyword>